<dbReference type="CDD" id="cd00067">
    <property type="entry name" value="GAL4"/>
    <property type="match status" value="1"/>
</dbReference>
<evidence type="ECO:0000256" key="1">
    <source>
        <dbReference type="ARBA" id="ARBA00004123"/>
    </source>
</evidence>
<organism evidence="5 6">
    <name type="scientific">Extremus antarcticus</name>
    <dbReference type="NCBI Taxonomy" id="702011"/>
    <lineage>
        <taxon>Eukaryota</taxon>
        <taxon>Fungi</taxon>
        <taxon>Dikarya</taxon>
        <taxon>Ascomycota</taxon>
        <taxon>Pezizomycotina</taxon>
        <taxon>Dothideomycetes</taxon>
        <taxon>Dothideomycetidae</taxon>
        <taxon>Mycosphaerellales</taxon>
        <taxon>Extremaceae</taxon>
        <taxon>Extremus</taxon>
    </lineage>
</organism>
<evidence type="ECO:0000256" key="3">
    <source>
        <dbReference type="SAM" id="MobiDB-lite"/>
    </source>
</evidence>
<dbReference type="SMART" id="SM00066">
    <property type="entry name" value="GAL4"/>
    <property type="match status" value="1"/>
</dbReference>
<dbReference type="SUPFAM" id="SSF57701">
    <property type="entry name" value="Zn2/Cys6 DNA-binding domain"/>
    <property type="match status" value="1"/>
</dbReference>
<dbReference type="InterPro" id="IPR001138">
    <property type="entry name" value="Zn2Cys6_DnaBD"/>
</dbReference>
<keyword evidence="6" id="KW-1185">Reference proteome</keyword>
<feature type="compositionally biased region" description="Basic and acidic residues" evidence="3">
    <location>
        <begin position="163"/>
        <end position="176"/>
    </location>
</feature>
<feature type="compositionally biased region" description="Low complexity" evidence="3">
    <location>
        <begin position="141"/>
        <end position="152"/>
    </location>
</feature>
<evidence type="ECO:0000259" key="4">
    <source>
        <dbReference type="PROSITE" id="PS50048"/>
    </source>
</evidence>
<dbReference type="PANTHER" id="PTHR37534:SF47">
    <property type="entry name" value="ZN(2)-C6 FUNGAL-TYPE DOMAIN-CONTAINING PROTEIN"/>
    <property type="match status" value="1"/>
</dbReference>
<dbReference type="Gene3D" id="4.10.240.10">
    <property type="entry name" value="Zn(2)-C6 fungal-type DNA-binding domain"/>
    <property type="match status" value="1"/>
</dbReference>
<dbReference type="EMBL" id="JAWDJX010000006">
    <property type="protein sequence ID" value="KAK3056359.1"/>
    <property type="molecule type" value="Genomic_DNA"/>
</dbReference>
<evidence type="ECO:0000256" key="2">
    <source>
        <dbReference type="ARBA" id="ARBA00023242"/>
    </source>
</evidence>
<gene>
    <name evidence="5" type="ORF">LTR09_002866</name>
</gene>
<dbReference type="GO" id="GO:0008270">
    <property type="term" value="F:zinc ion binding"/>
    <property type="evidence" value="ECO:0007669"/>
    <property type="project" value="InterPro"/>
</dbReference>
<sequence>MAEAITIPSPSVFLRASPPPPPGPPASQPNAPKQPNARRPGSAEGKKKAPRKAGPGLSSGGGAADGAAVVKPKQSKSRNGCLTCKAKRLKCGEEKPGCSQCSRRNVVCGGYRKDYKWRPFEETNVKVHIDRQKRGLSPTKASASGDSSNAGSPELGSASHIIDPPRSDGFQKKRDSVLNSDGSPQRPAVDARPTKAKRIQPPPSKQDAKEVAPIIEEEEDVEPGPIPQSGTDSQDDRPATGRAQDLLPGSLSHFTPALGLSPTLTEILLPFNPGGNNLHPDFSHFSLPGGFQPLTPTNPMLDPTLDHEDLNFDEIVEVDSDGEPMQGHHMVLRSRQNTLTSPANSADMPSGAFTPPMNYIYPQPFHPEGSPEMITFRFDRITCGILSIMDGPHENPWRMLIWPLTTQSPGLYHAISAMTAFHSAAEIPELRIVGHEHKTASIRYIQEGIRDNSMGDQTAIATALALGFAESWDQPTVTGNTHIKGAQALVKRAMQRHRRCPLTGDDLARLKFLCNAWVYMDVIARLTCVDSDESNDFDNTFIFSDAPNECPSMVMGDEDRGFGIDFGMPIDARLDPLMGCANTLFPLIGRVANLVRKVCRSTSNSPAIISQANDLKVSLEAWDPPAFIERPEDPTTDVQHTLQTAEAYRWATLLHLHSAVPELPSLTSTELAQRVLQYLATVPLASRTVIVQIYPLMVAGCEIPFDEDRNWVRARWAAMNQRMRIGIIEKVSTLTEEVWRRRESYETQEPSNRKLVPTKELKPTRGRGQPLVRSPTGHMRPGDPGRTGMVFSYVEGENDGGNQSPPNEDEQKKRARQRRNGRDPRISISDPAYTVRGHLHWVGVMWDWGWESRLSQ</sequence>
<name>A0AAJ0LUT0_9PEZI</name>
<dbReference type="GO" id="GO:0000976">
    <property type="term" value="F:transcription cis-regulatory region binding"/>
    <property type="evidence" value="ECO:0007669"/>
    <property type="project" value="TreeGrafter"/>
</dbReference>
<accession>A0AAJ0LUT0</accession>
<feature type="region of interest" description="Disordered" evidence="3">
    <location>
        <begin position="119"/>
        <end position="250"/>
    </location>
</feature>
<dbReference type="GO" id="GO:0045944">
    <property type="term" value="P:positive regulation of transcription by RNA polymerase II"/>
    <property type="evidence" value="ECO:0007669"/>
    <property type="project" value="TreeGrafter"/>
</dbReference>
<reference evidence="5" key="1">
    <citation type="submission" date="2023-04" db="EMBL/GenBank/DDBJ databases">
        <title>Black Yeasts Isolated from many extreme environments.</title>
        <authorList>
            <person name="Coleine C."/>
            <person name="Stajich J.E."/>
            <person name="Selbmann L."/>
        </authorList>
    </citation>
    <scope>NUCLEOTIDE SEQUENCE</scope>
    <source>
        <strain evidence="5">CCFEE 5312</strain>
    </source>
</reference>
<feature type="compositionally biased region" description="Pro residues" evidence="3">
    <location>
        <begin position="17"/>
        <end position="27"/>
    </location>
</feature>
<dbReference type="PROSITE" id="PS50048">
    <property type="entry name" value="ZN2_CY6_FUNGAL_2"/>
    <property type="match status" value="1"/>
</dbReference>
<dbReference type="InterPro" id="IPR021858">
    <property type="entry name" value="Fun_TF"/>
</dbReference>
<dbReference type="Proteomes" id="UP001271007">
    <property type="component" value="Unassembled WGS sequence"/>
</dbReference>
<feature type="region of interest" description="Disordered" evidence="3">
    <location>
        <begin position="1"/>
        <end position="79"/>
    </location>
</feature>
<evidence type="ECO:0000313" key="5">
    <source>
        <dbReference type="EMBL" id="KAK3056359.1"/>
    </source>
</evidence>
<dbReference type="AlphaFoldDB" id="A0AAJ0LUT0"/>
<proteinExistence type="predicted"/>
<dbReference type="GO" id="GO:0005634">
    <property type="term" value="C:nucleus"/>
    <property type="evidence" value="ECO:0007669"/>
    <property type="project" value="UniProtKB-SubCell"/>
</dbReference>
<dbReference type="GO" id="GO:0000981">
    <property type="term" value="F:DNA-binding transcription factor activity, RNA polymerase II-specific"/>
    <property type="evidence" value="ECO:0007669"/>
    <property type="project" value="InterPro"/>
</dbReference>
<comment type="subcellular location">
    <subcellularLocation>
        <location evidence="1">Nucleus</location>
    </subcellularLocation>
</comment>
<comment type="caution">
    <text evidence="5">The sequence shown here is derived from an EMBL/GenBank/DDBJ whole genome shotgun (WGS) entry which is preliminary data.</text>
</comment>
<dbReference type="PANTHER" id="PTHR37534">
    <property type="entry name" value="TRANSCRIPTIONAL ACTIVATOR PROTEIN UGA3"/>
    <property type="match status" value="1"/>
</dbReference>
<protein>
    <recommendedName>
        <fullName evidence="4">Zn(2)-C6 fungal-type domain-containing protein</fullName>
    </recommendedName>
</protein>
<feature type="domain" description="Zn(2)-C6 fungal-type" evidence="4">
    <location>
        <begin position="80"/>
        <end position="108"/>
    </location>
</feature>
<keyword evidence="2" id="KW-0539">Nucleus</keyword>
<dbReference type="Pfam" id="PF00172">
    <property type="entry name" value="Zn_clus"/>
    <property type="match status" value="1"/>
</dbReference>
<evidence type="ECO:0000313" key="6">
    <source>
        <dbReference type="Proteomes" id="UP001271007"/>
    </source>
</evidence>
<feature type="compositionally biased region" description="Basic and acidic residues" evidence="3">
    <location>
        <begin position="119"/>
        <end position="133"/>
    </location>
</feature>
<feature type="region of interest" description="Disordered" evidence="3">
    <location>
        <begin position="742"/>
        <end position="829"/>
    </location>
</feature>
<dbReference type="Pfam" id="PF11951">
    <property type="entry name" value="Fungal_trans_2"/>
    <property type="match status" value="1"/>
</dbReference>
<dbReference type="PROSITE" id="PS00463">
    <property type="entry name" value="ZN2_CY6_FUNGAL_1"/>
    <property type="match status" value="1"/>
</dbReference>
<dbReference type="InterPro" id="IPR036864">
    <property type="entry name" value="Zn2-C6_fun-type_DNA-bd_sf"/>
</dbReference>